<gene>
    <name evidence="2" type="ORF">BESB_026370</name>
</gene>
<feature type="compositionally biased region" description="Polar residues" evidence="1">
    <location>
        <begin position="414"/>
        <end position="431"/>
    </location>
</feature>
<feature type="region of interest" description="Disordered" evidence="1">
    <location>
        <begin position="193"/>
        <end position="358"/>
    </location>
</feature>
<name>A0A2A9M7L3_BESBE</name>
<feature type="compositionally biased region" description="Basic and acidic residues" evidence="1">
    <location>
        <begin position="328"/>
        <end position="352"/>
    </location>
</feature>
<dbReference type="AlphaFoldDB" id="A0A2A9M7L3"/>
<dbReference type="RefSeq" id="XP_029215672.1">
    <property type="nucleotide sequence ID" value="XM_029361317.1"/>
</dbReference>
<sequence>MPATPGRRNVGAFSAFCEGRERWAAGRSGRVSELRVMRSGVRDASEDAEQSRHRPNGEIRRVDVVSHRAESRLPGDVERTLHCGSCIQEGSALLQRVPSDCCSQATRASTSSCLSRRRSRPPPSGARKLIAAFAKGTHAPPDKSASDEREDAVAVEELPFGIEGLAAASSWRDSRWRLLISPRPCRELETAAGTHCEPASPHSSSCSKAMASGRSAGAPCCDSSAGGQPSNEESRRQPELPPVATGTTSSFFAASDSQSPVQNNFSDLEQTTWERGEKSSFPIAAPKQPAEREGLVSGNGAHGGPSATPPGGDGLGARTAGTASVLRGEQKTLAEKPEERSGFRSTSKHETAGDVQEELCLSRQPGRCHRQTSLCHLRATQSDREDEASSNEKGIEGPDLPRSCGDSPVVAAMQQAQSGALQAISSRSKPSSWLDGSESSKPTPPGRRHTVGAGSSSCWEKARSQVSFECVDGGCLRLRHCWSCRSALNDANRARRHAALCRSCHNRRELARWKQMTDWRASVEGIQFLSLQKHYKYQLPNQLDSAAFSVHNKIEKRLFFVVTHTTEPRASHLPAGWHMSLYLPNPSIQHDVLNVTDPKSTEAFTVIRADRPCGHSLLSYVSRPPVTVKELVHCRESKTTKRKVLGYITMSRSPFTVLRVRDAQRHKLFDLVRHRKGNKERLLPQEWVAYGASKSQAMAEVTLFLDECKSIAGRDATFVTSGSKESRVDASTAQMMSLAAALGVDGSPVDLYGMKWVATVGGVLLDGTWTECAQQGGQGPTQCVNVGLCLIRRPPGKGRLTHCTQLRCECGLLEDEKRLRRGVEEERIAGGVVELDAGVH</sequence>
<dbReference type="OrthoDB" id="329214at2759"/>
<keyword evidence="3" id="KW-1185">Reference proteome</keyword>
<dbReference type="Proteomes" id="UP000224006">
    <property type="component" value="Unassembled WGS sequence"/>
</dbReference>
<organism evidence="2 3">
    <name type="scientific">Besnoitia besnoiti</name>
    <name type="common">Apicomplexan protozoan</name>
    <dbReference type="NCBI Taxonomy" id="94643"/>
    <lineage>
        <taxon>Eukaryota</taxon>
        <taxon>Sar</taxon>
        <taxon>Alveolata</taxon>
        <taxon>Apicomplexa</taxon>
        <taxon>Conoidasida</taxon>
        <taxon>Coccidia</taxon>
        <taxon>Eucoccidiorida</taxon>
        <taxon>Eimeriorina</taxon>
        <taxon>Sarcocystidae</taxon>
        <taxon>Besnoitia</taxon>
    </lineage>
</organism>
<feature type="compositionally biased region" description="Polar residues" evidence="1">
    <location>
        <begin position="245"/>
        <end position="271"/>
    </location>
</feature>
<comment type="caution">
    <text evidence="2">The sequence shown here is derived from an EMBL/GenBank/DDBJ whole genome shotgun (WGS) entry which is preliminary data.</text>
</comment>
<evidence type="ECO:0000256" key="1">
    <source>
        <dbReference type="SAM" id="MobiDB-lite"/>
    </source>
</evidence>
<feature type="region of interest" description="Disordered" evidence="1">
    <location>
        <begin position="379"/>
        <end position="454"/>
    </location>
</feature>
<dbReference type="GeneID" id="40307689"/>
<dbReference type="VEuPathDB" id="ToxoDB:BESB_026370"/>
<proteinExistence type="predicted"/>
<dbReference type="EMBL" id="NWUJ01000014">
    <property type="protein sequence ID" value="PFH31663.1"/>
    <property type="molecule type" value="Genomic_DNA"/>
</dbReference>
<protein>
    <submittedName>
        <fullName evidence="2">Uncharacterized protein</fullName>
    </submittedName>
</protein>
<accession>A0A2A9M7L3</accession>
<feature type="region of interest" description="Disordered" evidence="1">
    <location>
        <begin position="38"/>
        <end position="57"/>
    </location>
</feature>
<evidence type="ECO:0000313" key="2">
    <source>
        <dbReference type="EMBL" id="PFH31663.1"/>
    </source>
</evidence>
<evidence type="ECO:0000313" key="3">
    <source>
        <dbReference type="Proteomes" id="UP000224006"/>
    </source>
</evidence>
<reference evidence="2 3" key="1">
    <citation type="submission" date="2017-09" db="EMBL/GenBank/DDBJ databases">
        <title>Genome sequencing of Besnoitia besnoiti strain Bb-Ger1.</title>
        <authorList>
            <person name="Schares G."/>
            <person name="Venepally P."/>
            <person name="Lorenzi H.A."/>
        </authorList>
    </citation>
    <scope>NUCLEOTIDE SEQUENCE [LARGE SCALE GENOMIC DNA]</scope>
    <source>
        <strain evidence="2 3">Bb-Ger1</strain>
    </source>
</reference>
<dbReference type="KEGG" id="bbes:BESB_026370"/>